<accession>A0AAU7Q346</accession>
<dbReference type="AlphaFoldDB" id="A0AAU7Q346"/>
<gene>
    <name evidence="1" type="ORF">ABLO99_02050</name>
</gene>
<organism evidence="1">
    <name type="scientific">Wolbachia endosymbiont of Armadillidium arcangelii</name>
    <dbReference type="NCBI Taxonomy" id="3158571"/>
    <lineage>
        <taxon>Bacteria</taxon>
        <taxon>Pseudomonadati</taxon>
        <taxon>Pseudomonadota</taxon>
        <taxon>Alphaproteobacteria</taxon>
        <taxon>Rickettsiales</taxon>
        <taxon>Anaplasmataceae</taxon>
        <taxon>Wolbachieae</taxon>
        <taxon>Wolbachia</taxon>
    </lineage>
</organism>
<name>A0AAU7Q346_9RICK</name>
<sequence length="46" mass="4650">MLAVGIAVGACCLVAAAIICYCNSPANLLKDSNAEVVVNQITVAEL</sequence>
<dbReference type="RefSeq" id="WP_153295642.1">
    <property type="nucleotide sequence ID" value="NZ_CP157942.1"/>
</dbReference>
<reference evidence="1" key="1">
    <citation type="submission" date="2024-06" db="EMBL/GenBank/DDBJ databases">
        <authorList>
            <person name="Dussert Y."/>
            <person name="Peccoud J."/>
            <person name="Pigeault R."/>
        </authorList>
    </citation>
    <scope>NUCLEOTIDE SEQUENCE</scope>
    <source>
        <strain evidence="1">WArc</strain>
    </source>
</reference>
<evidence type="ECO:0000313" key="1">
    <source>
        <dbReference type="EMBL" id="XBS67470.1"/>
    </source>
</evidence>
<dbReference type="EMBL" id="CP157942">
    <property type="protein sequence ID" value="XBS67470.1"/>
    <property type="molecule type" value="Genomic_DNA"/>
</dbReference>
<protein>
    <submittedName>
        <fullName evidence="1">Uncharacterized protein</fullName>
    </submittedName>
</protein>
<proteinExistence type="predicted"/>